<accession>A0A5B9R816</accession>
<keyword evidence="8" id="KW-0282">Flagellum</keyword>
<dbReference type="GO" id="GO:0009306">
    <property type="term" value="P:protein secretion"/>
    <property type="evidence" value="ECO:0007669"/>
    <property type="project" value="InterPro"/>
</dbReference>
<dbReference type="OrthoDB" id="9806440at2"/>
<protein>
    <submittedName>
        <fullName evidence="8">Flagellar biosynthetic protein FliQ</fullName>
    </submittedName>
</protein>
<keyword evidence="8" id="KW-0966">Cell projection</keyword>
<dbReference type="Proteomes" id="UP000325286">
    <property type="component" value="Chromosome"/>
</dbReference>
<dbReference type="EMBL" id="CP042914">
    <property type="protein sequence ID" value="QEG42891.1"/>
    <property type="molecule type" value="Genomic_DNA"/>
</dbReference>
<keyword evidence="9" id="KW-1185">Reference proteome</keyword>
<feature type="transmembrane region" description="Helical" evidence="7">
    <location>
        <begin position="51"/>
        <end position="70"/>
    </location>
</feature>
<evidence type="ECO:0000256" key="3">
    <source>
        <dbReference type="ARBA" id="ARBA00022475"/>
    </source>
</evidence>
<keyword evidence="5 7" id="KW-1133">Transmembrane helix</keyword>
<proteinExistence type="inferred from homology"/>
<dbReference type="GO" id="GO:0005886">
    <property type="term" value="C:plasma membrane"/>
    <property type="evidence" value="ECO:0007669"/>
    <property type="project" value="UniProtKB-SubCell"/>
</dbReference>
<evidence type="ECO:0000313" key="9">
    <source>
        <dbReference type="Proteomes" id="UP000325286"/>
    </source>
</evidence>
<organism evidence="8 9">
    <name type="scientific">Roseimaritima ulvae</name>
    <dbReference type="NCBI Taxonomy" id="980254"/>
    <lineage>
        <taxon>Bacteria</taxon>
        <taxon>Pseudomonadati</taxon>
        <taxon>Planctomycetota</taxon>
        <taxon>Planctomycetia</taxon>
        <taxon>Pirellulales</taxon>
        <taxon>Pirellulaceae</taxon>
        <taxon>Roseimaritima</taxon>
    </lineage>
</organism>
<comment type="similarity">
    <text evidence="2">Belongs to the FliQ/MopD/SpaQ family.</text>
</comment>
<dbReference type="AlphaFoldDB" id="A0A5B9R816"/>
<keyword evidence="3" id="KW-1003">Cell membrane</keyword>
<dbReference type="PANTHER" id="PTHR34040">
    <property type="entry name" value="FLAGELLAR BIOSYNTHETIC PROTEIN FLIQ"/>
    <property type="match status" value="1"/>
</dbReference>
<evidence type="ECO:0000256" key="5">
    <source>
        <dbReference type="ARBA" id="ARBA00022989"/>
    </source>
</evidence>
<dbReference type="KEGG" id="rul:UC8_49330"/>
<gene>
    <name evidence="8" type="primary">fliQ</name>
    <name evidence="8" type="ORF">UC8_49330</name>
</gene>
<dbReference type="Pfam" id="PF01313">
    <property type="entry name" value="Bac_export_3"/>
    <property type="match status" value="1"/>
</dbReference>
<keyword evidence="4 7" id="KW-0812">Transmembrane</keyword>
<evidence type="ECO:0000256" key="2">
    <source>
        <dbReference type="ARBA" id="ARBA00006156"/>
    </source>
</evidence>
<dbReference type="RefSeq" id="WP_068132849.1">
    <property type="nucleotide sequence ID" value="NZ_CP042914.1"/>
</dbReference>
<dbReference type="PIRSF" id="PIRSF004669">
    <property type="entry name" value="FliQ"/>
    <property type="match status" value="1"/>
</dbReference>
<feature type="transmembrane region" description="Helical" evidence="7">
    <location>
        <begin position="12"/>
        <end position="39"/>
    </location>
</feature>
<evidence type="ECO:0000313" key="8">
    <source>
        <dbReference type="EMBL" id="QEG42891.1"/>
    </source>
</evidence>
<keyword evidence="8" id="KW-0969">Cilium</keyword>
<dbReference type="PANTHER" id="PTHR34040:SF2">
    <property type="entry name" value="FLAGELLAR BIOSYNTHETIC PROTEIN FLIQ"/>
    <property type="match status" value="1"/>
</dbReference>
<keyword evidence="6 7" id="KW-0472">Membrane</keyword>
<dbReference type="PRINTS" id="PR00952">
    <property type="entry name" value="TYPE3IMQPROT"/>
</dbReference>
<sequence length="87" mass="9310">MNSETAVDMCREALMSAILIGSPILLVGMAVGLLIGLIQALTQVQDQTVSFVPKIFAMAVVMVACLPWVVQKMVDLTRTAFENAGMP</sequence>
<comment type="subcellular location">
    <subcellularLocation>
        <location evidence="1">Cell membrane</location>
        <topology evidence="1">Multi-pass membrane protein</topology>
    </subcellularLocation>
</comment>
<evidence type="ECO:0000256" key="7">
    <source>
        <dbReference type="SAM" id="Phobius"/>
    </source>
</evidence>
<dbReference type="InterPro" id="IPR002191">
    <property type="entry name" value="Bac_export_3"/>
</dbReference>
<evidence type="ECO:0000256" key="6">
    <source>
        <dbReference type="ARBA" id="ARBA00023136"/>
    </source>
</evidence>
<reference evidence="8 9" key="1">
    <citation type="submission" date="2019-08" db="EMBL/GenBank/DDBJ databases">
        <title>Deep-cultivation of Planctomycetes and their phenomic and genomic characterization uncovers novel biology.</title>
        <authorList>
            <person name="Wiegand S."/>
            <person name="Jogler M."/>
            <person name="Boedeker C."/>
            <person name="Pinto D."/>
            <person name="Vollmers J."/>
            <person name="Rivas-Marin E."/>
            <person name="Kohn T."/>
            <person name="Peeters S.H."/>
            <person name="Heuer A."/>
            <person name="Rast P."/>
            <person name="Oberbeckmann S."/>
            <person name="Bunk B."/>
            <person name="Jeske O."/>
            <person name="Meyerdierks A."/>
            <person name="Storesund J.E."/>
            <person name="Kallscheuer N."/>
            <person name="Luecker S."/>
            <person name="Lage O.M."/>
            <person name="Pohl T."/>
            <person name="Merkel B.J."/>
            <person name="Hornburger P."/>
            <person name="Mueller R.-W."/>
            <person name="Bruemmer F."/>
            <person name="Labrenz M."/>
            <person name="Spormann A.M."/>
            <person name="Op den Camp H."/>
            <person name="Overmann J."/>
            <person name="Amann R."/>
            <person name="Jetten M.S.M."/>
            <person name="Mascher T."/>
            <person name="Medema M.H."/>
            <person name="Devos D.P."/>
            <person name="Kaster A.-K."/>
            <person name="Ovreas L."/>
            <person name="Rohde M."/>
            <person name="Galperin M.Y."/>
            <person name="Jogler C."/>
        </authorList>
    </citation>
    <scope>NUCLEOTIDE SEQUENCE [LARGE SCALE GENOMIC DNA]</scope>
    <source>
        <strain evidence="8 9">UC8</strain>
    </source>
</reference>
<evidence type="ECO:0000256" key="4">
    <source>
        <dbReference type="ARBA" id="ARBA00022692"/>
    </source>
</evidence>
<evidence type="ECO:0000256" key="1">
    <source>
        <dbReference type="ARBA" id="ARBA00004651"/>
    </source>
</evidence>
<name>A0A5B9R816_9BACT</name>